<keyword evidence="9 16" id="KW-0547">Nucleotide-binding</keyword>
<evidence type="ECO:0000313" key="18">
    <source>
        <dbReference type="Proteomes" id="UP001500936"/>
    </source>
</evidence>
<keyword evidence="16" id="KW-0479">Metal-binding</keyword>
<keyword evidence="8 16" id="KW-0808">Transferase</keyword>
<comment type="cofactor">
    <cofactor evidence="2">
        <name>K(+)</name>
        <dbReference type="ChEBI" id="CHEBI:29103"/>
    </cofactor>
</comment>
<comment type="similarity">
    <text evidence="14 16">Belongs to the type III pantothenate kinase family.</text>
</comment>
<evidence type="ECO:0000256" key="5">
    <source>
        <dbReference type="ARBA" id="ARBA00011738"/>
    </source>
</evidence>
<dbReference type="HAMAP" id="MF_01274">
    <property type="entry name" value="Pantothen_kinase_3"/>
    <property type="match status" value="1"/>
</dbReference>
<keyword evidence="12 16" id="KW-0630">Potassium</keyword>
<comment type="subcellular location">
    <subcellularLocation>
        <location evidence="3 16">Cytoplasm</location>
    </subcellularLocation>
</comment>
<gene>
    <name evidence="16" type="primary">coaX</name>
    <name evidence="17" type="ORF">GCM10023187_21730</name>
</gene>
<evidence type="ECO:0000256" key="13">
    <source>
        <dbReference type="ARBA" id="ARBA00022993"/>
    </source>
</evidence>
<dbReference type="PANTHER" id="PTHR34265">
    <property type="entry name" value="TYPE III PANTOTHENATE KINASE"/>
    <property type="match status" value="1"/>
</dbReference>
<evidence type="ECO:0000256" key="2">
    <source>
        <dbReference type="ARBA" id="ARBA00001958"/>
    </source>
</evidence>
<comment type="pathway">
    <text evidence="4 16">Cofactor biosynthesis; coenzyme A biosynthesis; CoA from (R)-pantothenate: step 1/5.</text>
</comment>
<reference evidence="18" key="1">
    <citation type="journal article" date="2019" name="Int. J. Syst. Evol. Microbiol.">
        <title>The Global Catalogue of Microorganisms (GCM) 10K type strain sequencing project: providing services to taxonomists for standard genome sequencing and annotation.</title>
        <authorList>
            <consortium name="The Broad Institute Genomics Platform"/>
            <consortium name="The Broad Institute Genome Sequencing Center for Infectious Disease"/>
            <person name="Wu L."/>
            <person name="Ma J."/>
        </authorList>
    </citation>
    <scope>NUCLEOTIDE SEQUENCE [LARGE SCALE GENOMIC DNA]</scope>
    <source>
        <strain evidence="18">JCM 17925</strain>
    </source>
</reference>
<evidence type="ECO:0000256" key="4">
    <source>
        <dbReference type="ARBA" id="ARBA00005225"/>
    </source>
</evidence>
<keyword evidence="11 16" id="KW-0067">ATP-binding</keyword>
<dbReference type="NCBIfam" id="TIGR00671">
    <property type="entry name" value="baf"/>
    <property type="match status" value="1"/>
</dbReference>
<keyword evidence="7 16" id="KW-0963">Cytoplasm</keyword>
<evidence type="ECO:0000256" key="7">
    <source>
        <dbReference type="ARBA" id="ARBA00022490"/>
    </source>
</evidence>
<comment type="cofactor">
    <cofactor evidence="16">
        <name>NH4(+)</name>
        <dbReference type="ChEBI" id="CHEBI:28938"/>
    </cofactor>
    <cofactor evidence="16">
        <name>K(+)</name>
        <dbReference type="ChEBI" id="CHEBI:29103"/>
    </cofactor>
    <text evidence="16">A monovalent cation. Ammonium or potassium.</text>
</comment>
<feature type="binding site" evidence="16">
    <location>
        <position position="95"/>
    </location>
    <ligand>
        <name>substrate</name>
    </ligand>
</feature>
<dbReference type="PANTHER" id="PTHR34265:SF1">
    <property type="entry name" value="TYPE III PANTOTHENATE KINASE"/>
    <property type="match status" value="1"/>
</dbReference>
<evidence type="ECO:0000256" key="8">
    <source>
        <dbReference type="ARBA" id="ARBA00022679"/>
    </source>
</evidence>
<dbReference type="InterPro" id="IPR043129">
    <property type="entry name" value="ATPase_NBD"/>
</dbReference>
<comment type="caution">
    <text evidence="17">The sequence shown here is derived from an EMBL/GenBank/DDBJ whole genome shotgun (WGS) entry which is preliminary data.</text>
</comment>
<sequence length="255" mass="28047">MNLVIDWGNSSLKVGWFEGLALTETRYHMSSDDLQELLTEQIRKGRQPDRVIVSSTSRPGEELRSQVAELGTGMADTTNWLLFETTTPVPVTIDYDTPLTLGTDRIAAAVGATVLFPGEHCLVIDMGTCITADIVDGGRVFRGGLISPGLRMRFRGMHTFTERLPLIEPDLQSVRQLPPLTGRNTQQAMLSGAINGMLFELNGIIAAHRNERPDLKVVVCGGDALFFESRLKPPIFVAPEVVLIGLNRILEHNVK</sequence>
<protein>
    <recommendedName>
        <fullName evidence="15 16">Type III pantothenate kinase</fullName>
        <ecNumber evidence="6 16">2.7.1.33</ecNumber>
    </recommendedName>
    <alternativeName>
        <fullName evidence="16">PanK-III</fullName>
    </alternativeName>
    <alternativeName>
        <fullName evidence="16">Pantothenic acid kinase</fullName>
    </alternativeName>
</protein>
<evidence type="ECO:0000256" key="11">
    <source>
        <dbReference type="ARBA" id="ARBA00022840"/>
    </source>
</evidence>
<dbReference type="Gene3D" id="3.30.420.40">
    <property type="match status" value="1"/>
</dbReference>
<comment type="catalytic activity">
    <reaction evidence="1 16">
        <text>(R)-pantothenate + ATP = (R)-4'-phosphopantothenate + ADP + H(+)</text>
        <dbReference type="Rhea" id="RHEA:16373"/>
        <dbReference type="ChEBI" id="CHEBI:10986"/>
        <dbReference type="ChEBI" id="CHEBI:15378"/>
        <dbReference type="ChEBI" id="CHEBI:29032"/>
        <dbReference type="ChEBI" id="CHEBI:30616"/>
        <dbReference type="ChEBI" id="CHEBI:456216"/>
        <dbReference type="EC" id="2.7.1.33"/>
    </reaction>
</comment>
<comment type="subunit">
    <text evidence="5 16">Homodimer.</text>
</comment>
<comment type="function">
    <text evidence="16">Catalyzes the phosphorylation of pantothenate (Pan), the first step in CoA biosynthesis.</text>
</comment>
<evidence type="ECO:0000256" key="3">
    <source>
        <dbReference type="ARBA" id="ARBA00004496"/>
    </source>
</evidence>
<keyword evidence="18" id="KW-1185">Reference proteome</keyword>
<feature type="binding site" evidence="16">
    <location>
        <begin position="6"/>
        <end position="13"/>
    </location>
    <ligand>
        <name>ATP</name>
        <dbReference type="ChEBI" id="CHEBI:30616"/>
    </ligand>
</feature>
<name>A0ABP8KEG4_9BACT</name>
<dbReference type="Proteomes" id="UP001500936">
    <property type="component" value="Unassembled WGS sequence"/>
</dbReference>
<dbReference type="CDD" id="cd24015">
    <property type="entry name" value="ASKHA_NBD_PanK-III"/>
    <property type="match status" value="1"/>
</dbReference>
<dbReference type="EMBL" id="BAABHB010000003">
    <property type="protein sequence ID" value="GAA4404424.1"/>
    <property type="molecule type" value="Genomic_DNA"/>
</dbReference>
<dbReference type="EC" id="2.7.1.33" evidence="6 16"/>
<dbReference type="SUPFAM" id="SSF53067">
    <property type="entry name" value="Actin-like ATPase domain"/>
    <property type="match status" value="2"/>
</dbReference>
<feature type="binding site" evidence="16">
    <location>
        <begin position="102"/>
        <end position="105"/>
    </location>
    <ligand>
        <name>substrate</name>
    </ligand>
</feature>
<dbReference type="InterPro" id="IPR004619">
    <property type="entry name" value="Type_III_PanK"/>
</dbReference>
<dbReference type="RefSeq" id="WP_345266881.1">
    <property type="nucleotide sequence ID" value="NZ_BAABHB010000003.1"/>
</dbReference>
<proteinExistence type="inferred from homology"/>
<organism evidence="17 18">
    <name type="scientific">Nibrella viscosa</name>
    <dbReference type="NCBI Taxonomy" id="1084524"/>
    <lineage>
        <taxon>Bacteria</taxon>
        <taxon>Pseudomonadati</taxon>
        <taxon>Bacteroidota</taxon>
        <taxon>Cytophagia</taxon>
        <taxon>Cytophagales</taxon>
        <taxon>Spirosomataceae</taxon>
        <taxon>Nibrella</taxon>
    </lineage>
</organism>
<dbReference type="Pfam" id="PF03309">
    <property type="entry name" value="Pan_kinase"/>
    <property type="match status" value="1"/>
</dbReference>
<evidence type="ECO:0000313" key="17">
    <source>
        <dbReference type="EMBL" id="GAA4404424.1"/>
    </source>
</evidence>
<evidence type="ECO:0000256" key="9">
    <source>
        <dbReference type="ARBA" id="ARBA00022741"/>
    </source>
</evidence>
<evidence type="ECO:0000256" key="10">
    <source>
        <dbReference type="ARBA" id="ARBA00022777"/>
    </source>
</evidence>
<feature type="binding site" evidence="16">
    <location>
        <position position="125"/>
    </location>
    <ligand>
        <name>K(+)</name>
        <dbReference type="ChEBI" id="CHEBI:29103"/>
    </ligand>
</feature>
<accession>A0ABP8KEG4</accession>
<evidence type="ECO:0000256" key="14">
    <source>
        <dbReference type="ARBA" id="ARBA00038036"/>
    </source>
</evidence>
<evidence type="ECO:0000256" key="1">
    <source>
        <dbReference type="ARBA" id="ARBA00001206"/>
    </source>
</evidence>
<evidence type="ECO:0000256" key="15">
    <source>
        <dbReference type="ARBA" id="ARBA00040883"/>
    </source>
</evidence>
<feature type="binding site" evidence="16">
    <location>
        <position position="185"/>
    </location>
    <ligand>
        <name>substrate</name>
    </ligand>
</feature>
<keyword evidence="13 16" id="KW-0173">Coenzyme A biosynthesis</keyword>
<dbReference type="GO" id="GO:0016301">
    <property type="term" value="F:kinase activity"/>
    <property type="evidence" value="ECO:0007669"/>
    <property type="project" value="UniProtKB-KW"/>
</dbReference>
<feature type="binding site" evidence="16">
    <location>
        <position position="128"/>
    </location>
    <ligand>
        <name>ATP</name>
        <dbReference type="ChEBI" id="CHEBI:30616"/>
    </ligand>
</feature>
<evidence type="ECO:0000256" key="12">
    <source>
        <dbReference type="ARBA" id="ARBA00022958"/>
    </source>
</evidence>
<keyword evidence="10 16" id="KW-0418">Kinase</keyword>
<evidence type="ECO:0000256" key="16">
    <source>
        <dbReference type="HAMAP-Rule" id="MF_01274"/>
    </source>
</evidence>
<evidence type="ECO:0000256" key="6">
    <source>
        <dbReference type="ARBA" id="ARBA00012102"/>
    </source>
</evidence>
<feature type="active site" description="Proton acceptor" evidence="16">
    <location>
        <position position="104"/>
    </location>
</feature>